<dbReference type="Gene3D" id="2.40.180.10">
    <property type="entry name" value="Catalase core domain"/>
    <property type="match status" value="1"/>
</dbReference>
<dbReference type="GO" id="GO:0004096">
    <property type="term" value="F:catalase activity"/>
    <property type="evidence" value="ECO:0007669"/>
    <property type="project" value="UniProtKB-EC"/>
</dbReference>
<dbReference type="InterPro" id="IPR011614">
    <property type="entry name" value="Catalase_core"/>
</dbReference>
<dbReference type="RefSeq" id="WP_100905641.1">
    <property type="nucleotide sequence ID" value="NZ_CP017766.1"/>
</dbReference>
<evidence type="ECO:0000256" key="8">
    <source>
        <dbReference type="ARBA" id="ARBA00049254"/>
    </source>
</evidence>
<dbReference type="InterPro" id="IPR010582">
    <property type="entry name" value="Catalase_immune_responsive"/>
</dbReference>
<dbReference type="PROSITE" id="PS00438">
    <property type="entry name" value="CATALASE_2"/>
    <property type="match status" value="1"/>
</dbReference>
<dbReference type="CDD" id="cd08156">
    <property type="entry name" value="catalase_clade_3"/>
    <property type="match status" value="1"/>
</dbReference>
<keyword evidence="3 10" id="KW-0349">Heme</keyword>
<dbReference type="InterPro" id="IPR024711">
    <property type="entry name" value="Catalase_clade1/3"/>
</dbReference>
<comment type="similarity">
    <text evidence="1 11">Belongs to the catalase family.</text>
</comment>
<dbReference type="Proteomes" id="UP000232631">
    <property type="component" value="Chromosome"/>
</dbReference>
<keyword evidence="4 10" id="KW-0479">Metal-binding</keyword>
<organism evidence="15 17">
    <name type="scientific">Methanobacterium subterraneum</name>
    <dbReference type="NCBI Taxonomy" id="59277"/>
    <lineage>
        <taxon>Archaea</taxon>
        <taxon>Methanobacteriati</taxon>
        <taxon>Methanobacteriota</taxon>
        <taxon>Methanomada group</taxon>
        <taxon>Methanobacteria</taxon>
        <taxon>Methanobacteriales</taxon>
        <taxon>Methanobacteriaceae</taxon>
        <taxon>Methanobacterium</taxon>
    </lineage>
</organism>
<name>A0A2H4VQT3_9EURY</name>
<evidence type="ECO:0000313" key="15">
    <source>
        <dbReference type="EMBL" id="AUB60473.1"/>
    </source>
</evidence>
<evidence type="ECO:0000256" key="10">
    <source>
        <dbReference type="PIRSR" id="PIRSR038928-2"/>
    </source>
</evidence>
<dbReference type="PROSITE" id="PS51402">
    <property type="entry name" value="CATALASE_3"/>
    <property type="match status" value="1"/>
</dbReference>
<keyword evidence="6 10" id="KW-0408">Iron</keyword>
<proteinExistence type="inferred from homology"/>
<dbReference type="InterPro" id="IPR024708">
    <property type="entry name" value="Catalase_AS"/>
</dbReference>
<evidence type="ECO:0000256" key="4">
    <source>
        <dbReference type="ARBA" id="ARBA00022723"/>
    </source>
</evidence>
<comment type="cofactor">
    <cofactor evidence="10">
        <name>heme</name>
        <dbReference type="ChEBI" id="CHEBI:30413"/>
    </cofactor>
</comment>
<keyword evidence="2 11" id="KW-0575">Peroxidase</keyword>
<evidence type="ECO:0000256" key="12">
    <source>
        <dbReference type="SAM" id="MobiDB-lite"/>
    </source>
</evidence>
<dbReference type="InterPro" id="IPR040333">
    <property type="entry name" value="Catalase_3"/>
</dbReference>
<dbReference type="EMBL" id="CP017766">
    <property type="protein sequence ID" value="AUB55664.1"/>
    <property type="molecule type" value="Genomic_DNA"/>
</dbReference>
<dbReference type="Pfam" id="PF00199">
    <property type="entry name" value="Catalase"/>
    <property type="match status" value="1"/>
</dbReference>
<dbReference type="InterPro" id="IPR002226">
    <property type="entry name" value="Catalase_haem_BS"/>
</dbReference>
<dbReference type="Pfam" id="PF06628">
    <property type="entry name" value="Catalase-rel"/>
    <property type="match status" value="1"/>
</dbReference>
<protein>
    <recommendedName>
        <fullName evidence="11">Catalase</fullName>
        <ecNumber evidence="11">1.11.1.6</ecNumber>
    </recommendedName>
</protein>
<dbReference type="EMBL" id="JABBYL010000004">
    <property type="protein sequence ID" value="NMO08397.1"/>
    <property type="molecule type" value="Genomic_DNA"/>
</dbReference>
<dbReference type="Proteomes" id="UP000232806">
    <property type="component" value="Chromosome"/>
</dbReference>
<feature type="region of interest" description="Disordered" evidence="12">
    <location>
        <begin position="1"/>
        <end position="25"/>
    </location>
</feature>
<dbReference type="InterPro" id="IPR018028">
    <property type="entry name" value="Catalase"/>
</dbReference>
<dbReference type="GO" id="GO:0020037">
    <property type="term" value="F:heme binding"/>
    <property type="evidence" value="ECO:0007669"/>
    <property type="project" value="InterPro"/>
</dbReference>
<comment type="catalytic activity">
    <reaction evidence="8 11">
        <text>2 H2O2 = O2 + 2 H2O</text>
        <dbReference type="Rhea" id="RHEA:20309"/>
        <dbReference type="ChEBI" id="CHEBI:15377"/>
        <dbReference type="ChEBI" id="CHEBI:15379"/>
        <dbReference type="ChEBI" id="CHEBI:16240"/>
        <dbReference type="EC" id="1.11.1.6"/>
    </reaction>
</comment>
<feature type="active site" evidence="9">
    <location>
        <position position="55"/>
    </location>
</feature>
<evidence type="ECO:0000313" key="19">
    <source>
        <dbReference type="Proteomes" id="UP000591058"/>
    </source>
</evidence>
<dbReference type="SUPFAM" id="SSF56634">
    <property type="entry name" value="Heme-dependent catalase-like"/>
    <property type="match status" value="1"/>
</dbReference>
<evidence type="ECO:0000256" key="2">
    <source>
        <dbReference type="ARBA" id="ARBA00022559"/>
    </source>
</evidence>
<evidence type="ECO:0000313" key="14">
    <source>
        <dbReference type="EMBL" id="AUB55664.1"/>
    </source>
</evidence>
<evidence type="ECO:0000313" key="18">
    <source>
        <dbReference type="Proteomes" id="UP000232806"/>
    </source>
</evidence>
<reference evidence="16 19" key="2">
    <citation type="submission" date="2020-04" db="EMBL/GenBank/DDBJ databases">
        <title>Draft genome of Methanobacterium subterraneum isolated from animal feces.</title>
        <authorList>
            <person name="Ouboter H.T."/>
            <person name="Berger S."/>
            <person name="Gungor E."/>
            <person name="Jetten M.S.M."/>
            <person name="Welte C.U."/>
        </authorList>
    </citation>
    <scope>NUCLEOTIDE SEQUENCE [LARGE SCALE GENOMIC DNA]</scope>
    <source>
        <strain evidence="16">HO_2020</strain>
    </source>
</reference>
<evidence type="ECO:0000313" key="16">
    <source>
        <dbReference type="EMBL" id="NMO08397.1"/>
    </source>
</evidence>
<evidence type="ECO:0000256" key="3">
    <source>
        <dbReference type="ARBA" id="ARBA00022617"/>
    </source>
</evidence>
<dbReference type="SMART" id="SM01060">
    <property type="entry name" value="Catalase"/>
    <property type="match status" value="1"/>
</dbReference>
<feature type="active site" evidence="9">
    <location>
        <position position="128"/>
    </location>
</feature>
<evidence type="ECO:0000259" key="13">
    <source>
        <dbReference type="SMART" id="SM01060"/>
    </source>
</evidence>
<dbReference type="PRINTS" id="PR00067">
    <property type="entry name" value="CATALASE"/>
</dbReference>
<accession>A0A2H4VQT3</accession>
<dbReference type="PANTHER" id="PTHR11465:SF9">
    <property type="entry name" value="CATALASE"/>
    <property type="match status" value="1"/>
</dbReference>
<evidence type="ECO:0000313" key="17">
    <source>
        <dbReference type="Proteomes" id="UP000232631"/>
    </source>
</evidence>
<keyword evidence="17" id="KW-1185">Reference proteome</keyword>
<reference evidence="17 18" key="1">
    <citation type="submission" date="2016-10" db="EMBL/GenBank/DDBJ databases">
        <title>Comparative genomics between deep and shallow subseafloor isolates.</title>
        <authorList>
            <person name="Ishii S."/>
            <person name="Miller J.R."/>
            <person name="Sutton G."/>
            <person name="Suzuki S."/>
            <person name="Methe B."/>
            <person name="Inagaki F."/>
            <person name="Imachi H."/>
        </authorList>
    </citation>
    <scope>NUCLEOTIDE SEQUENCE [LARGE SCALE GENOMIC DNA]</scope>
    <source>
        <strain evidence="15 17">A8p</strain>
        <strain evidence="14 18">MO-MB1</strain>
    </source>
</reference>
<keyword evidence="5 11" id="KW-0560">Oxidoreductase</keyword>
<dbReference type="GO" id="GO:0046872">
    <property type="term" value="F:metal ion binding"/>
    <property type="evidence" value="ECO:0007669"/>
    <property type="project" value="UniProtKB-KW"/>
</dbReference>
<dbReference type="FunFam" id="2.40.180.10:FF:000001">
    <property type="entry name" value="Catalase"/>
    <property type="match status" value="1"/>
</dbReference>
<dbReference type="KEGG" id="msub:BK009_07150"/>
<feature type="domain" description="Catalase core" evidence="13">
    <location>
        <begin position="7"/>
        <end position="393"/>
    </location>
</feature>
<sequence length="502" mass="56969">MKNEKLTSNKGHPVPNDQASITTGEGSSYTMLQDVNLIEKLAHFDRERIPERVVHAKGAGAYGYFEVTHDLSQYTRARFLSEIGKKTELFIRFSTVGGERGSADTARDPRGFAIKFYTEEGNYDLVGNNTPIFFIRDAVKFPDFIHTQKRHPKTNLPDADMFWDFLSLTPESVHQVTILFSDRGTPYSFRYMDGFSSHTYMWYNEENEYVWVKVHIKSVLGNKTFTNDEAVQMAGENPNHATEDLYDAIESADYPEWKVYVQIMKPEEAANYQFDPFDITKVWYHADYPLIPLGKIVLNRAPENFFAEVEQAAFSPSNFVPGIGPSPDRLLQGRLFSYEDTQRHRLGANFHQIPVNRAKNSEIANYERDGPMNVDDNGGSSPNYYPNSMNGPEPDASFSPPAIEVQAVIARHTRPTGDVDFVQAGELYRRVLDDEAKTNLVSNIVGHLVDAKENIQYRQTSLFYKCDVEYGTRVAEGIGLDVGRVKELAEMTQGERVEATKI</sequence>
<dbReference type="GeneID" id="35122915"/>
<keyword evidence="7 11" id="KW-0376">Hydrogen peroxide</keyword>
<evidence type="ECO:0000256" key="7">
    <source>
        <dbReference type="ARBA" id="ARBA00023324"/>
    </source>
</evidence>
<evidence type="ECO:0000256" key="1">
    <source>
        <dbReference type="ARBA" id="ARBA00005329"/>
    </source>
</evidence>
<dbReference type="AlphaFoldDB" id="A0A2H4VQT3"/>
<accession>A0A2H4VC47</accession>
<feature type="binding site" description="axial binding residue" evidence="10">
    <location>
        <position position="338"/>
    </location>
    <ligand>
        <name>heme</name>
        <dbReference type="ChEBI" id="CHEBI:30413"/>
    </ligand>
    <ligandPart>
        <name>Fe</name>
        <dbReference type="ChEBI" id="CHEBI:18248"/>
    </ligandPart>
</feature>
<evidence type="ECO:0000256" key="5">
    <source>
        <dbReference type="ARBA" id="ARBA00023002"/>
    </source>
</evidence>
<dbReference type="GO" id="GO:0005737">
    <property type="term" value="C:cytoplasm"/>
    <property type="evidence" value="ECO:0007669"/>
    <property type="project" value="TreeGrafter"/>
</dbReference>
<evidence type="ECO:0000256" key="6">
    <source>
        <dbReference type="ARBA" id="ARBA00023004"/>
    </source>
</evidence>
<dbReference type="PROSITE" id="PS00437">
    <property type="entry name" value="CATALASE_1"/>
    <property type="match status" value="1"/>
</dbReference>
<evidence type="ECO:0000256" key="11">
    <source>
        <dbReference type="RuleBase" id="RU000498"/>
    </source>
</evidence>
<dbReference type="PIRSF" id="PIRSF038928">
    <property type="entry name" value="Catalase_clade1-3"/>
    <property type="match status" value="1"/>
</dbReference>
<gene>
    <name evidence="14" type="ORF">BK007_06340</name>
    <name evidence="15" type="ORF">BK009_07150</name>
    <name evidence="16" type="ORF">HG719_00925</name>
</gene>
<dbReference type="EC" id="1.11.1.6" evidence="11"/>
<dbReference type="EMBL" id="CP017768">
    <property type="protein sequence ID" value="AUB60473.1"/>
    <property type="molecule type" value="Genomic_DNA"/>
</dbReference>
<dbReference type="GO" id="GO:0042744">
    <property type="term" value="P:hydrogen peroxide catabolic process"/>
    <property type="evidence" value="ECO:0007669"/>
    <property type="project" value="UniProtKB-KW"/>
</dbReference>
<dbReference type="GO" id="GO:0042542">
    <property type="term" value="P:response to hydrogen peroxide"/>
    <property type="evidence" value="ECO:0007669"/>
    <property type="project" value="TreeGrafter"/>
</dbReference>
<dbReference type="PANTHER" id="PTHR11465">
    <property type="entry name" value="CATALASE"/>
    <property type="match status" value="1"/>
</dbReference>
<dbReference type="Proteomes" id="UP000591058">
    <property type="component" value="Unassembled WGS sequence"/>
</dbReference>
<evidence type="ECO:0000256" key="9">
    <source>
        <dbReference type="PIRSR" id="PIRSR038928-1"/>
    </source>
</evidence>
<dbReference type="InterPro" id="IPR020835">
    <property type="entry name" value="Catalase_sf"/>
</dbReference>